<evidence type="ECO:0008006" key="4">
    <source>
        <dbReference type="Google" id="ProtNLM"/>
    </source>
</evidence>
<feature type="transmembrane region" description="Helical" evidence="1">
    <location>
        <begin position="42"/>
        <end position="60"/>
    </location>
</feature>
<dbReference type="AlphaFoldDB" id="A0A179V9N8"/>
<dbReference type="Proteomes" id="UP000186919">
    <property type="component" value="Unassembled WGS sequence"/>
</dbReference>
<organism evidence="2 3">
    <name type="scientific">Mycobacteroides immunogenum</name>
    <dbReference type="NCBI Taxonomy" id="83262"/>
    <lineage>
        <taxon>Bacteria</taxon>
        <taxon>Bacillati</taxon>
        <taxon>Actinomycetota</taxon>
        <taxon>Actinomycetes</taxon>
        <taxon>Mycobacteriales</taxon>
        <taxon>Mycobacteriaceae</taxon>
        <taxon>Mycobacteroides</taxon>
    </lineage>
</organism>
<keyword evidence="1" id="KW-1133">Transmembrane helix</keyword>
<dbReference type="EMBL" id="LQYE01000013">
    <property type="protein sequence ID" value="OAT68610.1"/>
    <property type="molecule type" value="Genomic_DNA"/>
</dbReference>
<protein>
    <recommendedName>
        <fullName evidence="4">Glucitol operon activator</fullName>
    </recommendedName>
</protein>
<keyword evidence="1" id="KW-0812">Transmembrane</keyword>
<evidence type="ECO:0000313" key="3">
    <source>
        <dbReference type="Proteomes" id="UP000186919"/>
    </source>
</evidence>
<comment type="caution">
    <text evidence="2">The sequence shown here is derived from an EMBL/GenBank/DDBJ whole genome shotgun (WGS) entry which is preliminary data.</text>
</comment>
<dbReference type="RefSeq" id="WP_064630046.1">
    <property type="nucleotide sequence ID" value="NZ_LQYE01000013.1"/>
</dbReference>
<sequence length="122" mass="13738">MSTTRRRRPALIVLVGVSAIAFLGLAYWQFQRFESVTGDGQNLGYALQWPLFAVFVIWAYRRFVQYEDEGPPPTPTDRVTEIPQGLLPERPAAAKPDPADRTLTEYNAYLAALAEEDRKPAP</sequence>
<evidence type="ECO:0000313" key="2">
    <source>
        <dbReference type="EMBL" id="OAT68610.1"/>
    </source>
</evidence>
<proteinExistence type="predicted"/>
<accession>A0A179V9N8</accession>
<reference evidence="2 3" key="1">
    <citation type="submission" date="2016-01" db="EMBL/GenBank/DDBJ databases">
        <title>Mycobacterium immunogenum strain CD11_6 genome sequencing and assembly.</title>
        <authorList>
            <person name="Kaur G."/>
            <person name="Nair G.R."/>
            <person name="Mayilraj S."/>
        </authorList>
    </citation>
    <scope>NUCLEOTIDE SEQUENCE [LARGE SCALE GENOMIC DNA]</scope>
    <source>
        <strain evidence="2 3">CD11-6</strain>
    </source>
</reference>
<name>A0A179V9N8_9MYCO</name>
<keyword evidence="1" id="KW-0472">Membrane</keyword>
<evidence type="ECO:0000256" key="1">
    <source>
        <dbReference type="SAM" id="Phobius"/>
    </source>
</evidence>
<gene>
    <name evidence="2" type="ORF">AWB85_23800</name>
</gene>
<feature type="transmembrane region" description="Helical" evidence="1">
    <location>
        <begin position="12"/>
        <end position="30"/>
    </location>
</feature>